<feature type="transmembrane region" description="Helical" evidence="1">
    <location>
        <begin position="89"/>
        <end position="111"/>
    </location>
</feature>
<reference evidence="2" key="1">
    <citation type="journal article" date="2019" name="Plant J.">
        <title>Chlorella vulgaris genome assembly and annotation reveals the molecular basis for metabolic acclimation to high light conditions.</title>
        <authorList>
            <person name="Cecchin M."/>
            <person name="Marcolungo L."/>
            <person name="Rossato M."/>
            <person name="Girolomoni L."/>
            <person name="Cosentino E."/>
            <person name="Cuine S."/>
            <person name="Li-Beisson Y."/>
            <person name="Delledonne M."/>
            <person name="Ballottari M."/>
        </authorList>
    </citation>
    <scope>NUCLEOTIDE SEQUENCE</scope>
    <source>
        <strain evidence="2">211/11P</strain>
    </source>
</reference>
<organism evidence="2 3">
    <name type="scientific">Chlorella vulgaris</name>
    <name type="common">Green alga</name>
    <dbReference type="NCBI Taxonomy" id="3077"/>
    <lineage>
        <taxon>Eukaryota</taxon>
        <taxon>Viridiplantae</taxon>
        <taxon>Chlorophyta</taxon>
        <taxon>core chlorophytes</taxon>
        <taxon>Trebouxiophyceae</taxon>
        <taxon>Chlorellales</taxon>
        <taxon>Chlorellaceae</taxon>
        <taxon>Chlorella clade</taxon>
        <taxon>Chlorella</taxon>
    </lineage>
</organism>
<feature type="transmembrane region" description="Helical" evidence="1">
    <location>
        <begin position="7"/>
        <end position="30"/>
    </location>
</feature>
<protein>
    <submittedName>
        <fullName evidence="2">Uncharacterized protein</fullName>
    </submittedName>
</protein>
<feature type="transmembrane region" description="Helical" evidence="1">
    <location>
        <begin position="50"/>
        <end position="77"/>
    </location>
</feature>
<accession>A0A9D4Z0D3</accession>
<keyword evidence="1" id="KW-0472">Membrane</keyword>
<gene>
    <name evidence="2" type="ORF">D9Q98_001866</name>
</gene>
<dbReference type="Proteomes" id="UP001055712">
    <property type="component" value="Unassembled WGS sequence"/>
</dbReference>
<sequence length="166" mass="17306">MAACNILFHVCAFLQVLLAIAIIVVVAVQLVDVGVDGTSYSYSCLLGQDYLSTSLCTYTFVVCGVSLVVSSLISIIQCCTCNLCGLGKILDVLLGVLGTVWWAVASGVIGANATDSLTAPASQTASSSVNTARDAVPIMCWVETGIFAAMLLSSLFRMCNCCGTRK</sequence>
<dbReference type="EMBL" id="SIDB01000002">
    <property type="protein sequence ID" value="KAI3435808.1"/>
    <property type="molecule type" value="Genomic_DNA"/>
</dbReference>
<dbReference type="AlphaFoldDB" id="A0A9D4Z0D3"/>
<name>A0A9D4Z0D3_CHLVU</name>
<keyword evidence="1" id="KW-1133">Transmembrane helix</keyword>
<feature type="transmembrane region" description="Helical" evidence="1">
    <location>
        <begin position="135"/>
        <end position="156"/>
    </location>
</feature>
<dbReference type="OrthoDB" id="539485at2759"/>
<keyword evidence="3" id="KW-1185">Reference proteome</keyword>
<reference evidence="2" key="2">
    <citation type="submission" date="2020-11" db="EMBL/GenBank/DDBJ databases">
        <authorList>
            <person name="Cecchin M."/>
            <person name="Marcolungo L."/>
            <person name="Rossato M."/>
            <person name="Girolomoni L."/>
            <person name="Cosentino E."/>
            <person name="Cuine S."/>
            <person name="Li-Beisson Y."/>
            <person name="Delledonne M."/>
            <person name="Ballottari M."/>
        </authorList>
    </citation>
    <scope>NUCLEOTIDE SEQUENCE</scope>
    <source>
        <strain evidence="2">211/11P</strain>
        <tissue evidence="2">Whole cell</tissue>
    </source>
</reference>
<proteinExistence type="predicted"/>
<comment type="caution">
    <text evidence="2">The sequence shown here is derived from an EMBL/GenBank/DDBJ whole genome shotgun (WGS) entry which is preliminary data.</text>
</comment>
<evidence type="ECO:0000313" key="3">
    <source>
        <dbReference type="Proteomes" id="UP001055712"/>
    </source>
</evidence>
<keyword evidence="1" id="KW-0812">Transmembrane</keyword>
<evidence type="ECO:0000313" key="2">
    <source>
        <dbReference type="EMBL" id="KAI3435808.1"/>
    </source>
</evidence>
<evidence type="ECO:0000256" key="1">
    <source>
        <dbReference type="SAM" id="Phobius"/>
    </source>
</evidence>